<keyword evidence="1" id="KW-0472">Membrane</keyword>
<dbReference type="InParanoid" id="E3MWK3"/>
<feature type="transmembrane region" description="Helical" evidence="1">
    <location>
        <begin position="91"/>
        <end position="112"/>
    </location>
</feature>
<dbReference type="KEGG" id="crq:GCK72_008949"/>
<evidence type="ECO:0000256" key="1">
    <source>
        <dbReference type="SAM" id="Phobius"/>
    </source>
</evidence>
<keyword evidence="1" id="KW-1133">Transmembrane helix</keyword>
<feature type="transmembrane region" description="Helical" evidence="1">
    <location>
        <begin position="57"/>
        <end position="79"/>
    </location>
</feature>
<dbReference type="EMBL" id="DS268487">
    <property type="protein sequence ID" value="EFP10633.1"/>
    <property type="molecule type" value="Genomic_DNA"/>
</dbReference>
<feature type="transmembrane region" description="Helical" evidence="1">
    <location>
        <begin position="6"/>
        <end position="24"/>
    </location>
</feature>
<proteinExistence type="predicted"/>
<dbReference type="Proteomes" id="UP000008281">
    <property type="component" value="Unassembled WGS sequence"/>
</dbReference>
<gene>
    <name evidence="2" type="ORF">CRE_01124</name>
</gene>
<feature type="transmembrane region" description="Helical" evidence="1">
    <location>
        <begin position="31"/>
        <end position="51"/>
    </location>
</feature>
<sequence>MSISQALFVASYMMAIFTYPLCFVSKHSFSIISNIILIIYYTIYSLAHRIPKERLRWFLVIEFLIFALLSFMVATVLIKQNGARIEYNDKIILFINYTGLILHLFAFCSQIIKDDRNIDDYPATPVPISMSQIFNIA</sequence>
<keyword evidence="1" id="KW-0812">Transmembrane</keyword>
<keyword evidence="3" id="KW-1185">Reference proteome</keyword>
<dbReference type="RefSeq" id="XP_003099491.2">
    <property type="nucleotide sequence ID" value="XM_003099443.2"/>
</dbReference>
<name>E3MWK3_CAERE</name>
<evidence type="ECO:0000313" key="2">
    <source>
        <dbReference type="EMBL" id="EFP10633.1"/>
    </source>
</evidence>
<dbReference type="GeneID" id="9805371"/>
<dbReference type="CTD" id="9805371"/>
<dbReference type="AlphaFoldDB" id="E3MWK3"/>
<evidence type="ECO:0000313" key="3">
    <source>
        <dbReference type="Proteomes" id="UP000008281"/>
    </source>
</evidence>
<dbReference type="HOGENOM" id="CLU_1867021_0_0_1"/>
<protein>
    <submittedName>
        <fullName evidence="2">Uncharacterized protein</fullName>
    </submittedName>
</protein>
<organism evidence="3">
    <name type="scientific">Caenorhabditis remanei</name>
    <name type="common">Caenorhabditis vulgaris</name>
    <dbReference type="NCBI Taxonomy" id="31234"/>
    <lineage>
        <taxon>Eukaryota</taxon>
        <taxon>Metazoa</taxon>
        <taxon>Ecdysozoa</taxon>
        <taxon>Nematoda</taxon>
        <taxon>Chromadorea</taxon>
        <taxon>Rhabditida</taxon>
        <taxon>Rhabditina</taxon>
        <taxon>Rhabditomorpha</taxon>
        <taxon>Rhabditoidea</taxon>
        <taxon>Rhabditidae</taxon>
        <taxon>Peloderinae</taxon>
        <taxon>Caenorhabditis</taxon>
    </lineage>
</organism>
<reference evidence="2" key="1">
    <citation type="submission" date="2007-07" db="EMBL/GenBank/DDBJ databases">
        <title>PCAP assembly of the Caenorhabditis remanei genome.</title>
        <authorList>
            <consortium name="The Caenorhabditis remanei Sequencing Consortium"/>
            <person name="Wilson R.K."/>
        </authorList>
    </citation>
    <scope>NUCLEOTIDE SEQUENCE [LARGE SCALE GENOMIC DNA]</scope>
    <source>
        <strain evidence="2">PB4641</strain>
    </source>
</reference>
<accession>E3MWK3</accession>